<accession>A0A0R3SZK0</accession>
<name>A0A0R3SZK0_HYMDI</name>
<protein>
    <submittedName>
        <fullName evidence="1">Cupin</fullName>
    </submittedName>
</protein>
<evidence type="ECO:0000313" key="1">
    <source>
        <dbReference type="WBParaSite" id="HDID_0001119601-mRNA-1"/>
    </source>
</evidence>
<reference evidence="1" key="1">
    <citation type="submission" date="2017-02" db="UniProtKB">
        <authorList>
            <consortium name="WormBaseParasite"/>
        </authorList>
    </citation>
    <scope>IDENTIFICATION</scope>
</reference>
<dbReference type="WBParaSite" id="HDID_0001119601-mRNA-1">
    <property type="protein sequence ID" value="HDID_0001119601-mRNA-1"/>
    <property type="gene ID" value="HDID_0001119601"/>
</dbReference>
<proteinExistence type="predicted"/>
<sequence length="51" mass="5278">LQFSKEVAAPGELVIMTPNLPHGHTDGDSINGTCLLSTIDVAIKNSDTAAN</sequence>
<organism evidence="1">
    <name type="scientific">Hymenolepis diminuta</name>
    <name type="common">Rat tapeworm</name>
    <dbReference type="NCBI Taxonomy" id="6216"/>
    <lineage>
        <taxon>Eukaryota</taxon>
        <taxon>Metazoa</taxon>
        <taxon>Spiralia</taxon>
        <taxon>Lophotrochozoa</taxon>
        <taxon>Platyhelminthes</taxon>
        <taxon>Cestoda</taxon>
        <taxon>Eucestoda</taxon>
        <taxon>Cyclophyllidea</taxon>
        <taxon>Hymenolepididae</taxon>
        <taxon>Hymenolepis</taxon>
    </lineage>
</organism>
<dbReference type="AlphaFoldDB" id="A0A0R3SZK0"/>